<evidence type="ECO:0000313" key="2">
    <source>
        <dbReference type="Proteomes" id="UP000683246"/>
    </source>
</evidence>
<organism evidence="1 2">
    <name type="scientific">Vallitalea pronyensis</name>
    <dbReference type="NCBI Taxonomy" id="1348613"/>
    <lineage>
        <taxon>Bacteria</taxon>
        <taxon>Bacillati</taxon>
        <taxon>Bacillota</taxon>
        <taxon>Clostridia</taxon>
        <taxon>Lachnospirales</taxon>
        <taxon>Vallitaleaceae</taxon>
        <taxon>Vallitalea</taxon>
    </lineage>
</organism>
<dbReference type="EMBL" id="CP058649">
    <property type="protein sequence ID" value="QUI22581.1"/>
    <property type="molecule type" value="Genomic_DNA"/>
</dbReference>
<gene>
    <name evidence="1" type="ORF">HZI73_09830</name>
</gene>
<evidence type="ECO:0000313" key="1">
    <source>
        <dbReference type="EMBL" id="QUI22581.1"/>
    </source>
</evidence>
<accession>A0A8J8MJD5</accession>
<reference evidence="1" key="1">
    <citation type="submission" date="2020-07" db="EMBL/GenBank/DDBJ databases">
        <title>Vallitalea pronyensis genome.</title>
        <authorList>
            <person name="Postec A."/>
        </authorList>
    </citation>
    <scope>NUCLEOTIDE SEQUENCE</scope>
    <source>
        <strain evidence="1">FatNI3</strain>
    </source>
</reference>
<proteinExistence type="predicted"/>
<name>A0A8J8MJD5_9FIRM</name>
<dbReference type="KEGG" id="vpy:HZI73_09830"/>
<keyword evidence="2" id="KW-1185">Reference proteome</keyword>
<sequence length="65" mass="7995">MYYKCRVFCERIIGFKDRERYIKQRRENNKICVICHSIMDKEGAYCKACLRKICDKDKRRSHSEE</sequence>
<dbReference type="Proteomes" id="UP000683246">
    <property type="component" value="Chromosome"/>
</dbReference>
<protein>
    <submittedName>
        <fullName evidence="1">Uncharacterized protein</fullName>
    </submittedName>
</protein>
<dbReference type="RefSeq" id="WP_212698071.1">
    <property type="nucleotide sequence ID" value="NZ_CP058649.1"/>
</dbReference>
<dbReference type="AlphaFoldDB" id="A0A8J8MJD5"/>